<evidence type="ECO:0000313" key="1">
    <source>
        <dbReference type="EMBL" id="KAH1083670.1"/>
    </source>
</evidence>
<sequence length="89" mass="10111">MPKDQLVRKEIGSGNKWWVTSHRNGLHFLIVIHCCSMVNRGKSWINLLLPRSKLDRKFAPAAADIQSLLQVKTVGTTGRNYVIIIEANR</sequence>
<organism evidence="1 2">
    <name type="scientific">Gossypium stocksii</name>
    <dbReference type="NCBI Taxonomy" id="47602"/>
    <lineage>
        <taxon>Eukaryota</taxon>
        <taxon>Viridiplantae</taxon>
        <taxon>Streptophyta</taxon>
        <taxon>Embryophyta</taxon>
        <taxon>Tracheophyta</taxon>
        <taxon>Spermatophyta</taxon>
        <taxon>Magnoliopsida</taxon>
        <taxon>eudicotyledons</taxon>
        <taxon>Gunneridae</taxon>
        <taxon>Pentapetalae</taxon>
        <taxon>rosids</taxon>
        <taxon>malvids</taxon>
        <taxon>Malvales</taxon>
        <taxon>Malvaceae</taxon>
        <taxon>Malvoideae</taxon>
        <taxon>Gossypium</taxon>
    </lineage>
</organism>
<protein>
    <submittedName>
        <fullName evidence="1">Uncharacterized protein</fullName>
    </submittedName>
</protein>
<proteinExistence type="predicted"/>
<accession>A0A9D3VI31</accession>
<dbReference type="EMBL" id="JAIQCV010000007">
    <property type="protein sequence ID" value="KAH1083670.1"/>
    <property type="molecule type" value="Genomic_DNA"/>
</dbReference>
<keyword evidence="2" id="KW-1185">Reference proteome</keyword>
<gene>
    <name evidence="1" type="ORF">J1N35_023431</name>
</gene>
<evidence type="ECO:0000313" key="2">
    <source>
        <dbReference type="Proteomes" id="UP000828251"/>
    </source>
</evidence>
<name>A0A9D3VI31_9ROSI</name>
<dbReference type="Proteomes" id="UP000828251">
    <property type="component" value="Unassembled WGS sequence"/>
</dbReference>
<reference evidence="1 2" key="1">
    <citation type="journal article" date="2021" name="Plant Biotechnol. J.">
        <title>Multi-omics assisted identification of the key and species-specific regulatory components of drought-tolerant mechanisms in Gossypium stocksii.</title>
        <authorList>
            <person name="Yu D."/>
            <person name="Ke L."/>
            <person name="Zhang D."/>
            <person name="Wu Y."/>
            <person name="Sun Y."/>
            <person name="Mei J."/>
            <person name="Sun J."/>
            <person name="Sun Y."/>
        </authorList>
    </citation>
    <scope>NUCLEOTIDE SEQUENCE [LARGE SCALE GENOMIC DNA]</scope>
    <source>
        <strain evidence="2">cv. E1</strain>
        <tissue evidence="1">Leaf</tissue>
    </source>
</reference>
<dbReference type="AlphaFoldDB" id="A0A9D3VI31"/>
<comment type="caution">
    <text evidence="1">The sequence shown here is derived from an EMBL/GenBank/DDBJ whole genome shotgun (WGS) entry which is preliminary data.</text>
</comment>